<dbReference type="Proteomes" id="UP000261811">
    <property type="component" value="Unassembled WGS sequence"/>
</dbReference>
<dbReference type="EMBL" id="QURH01000177">
    <property type="protein sequence ID" value="RFU41937.1"/>
    <property type="molecule type" value="Genomic_DNA"/>
</dbReference>
<proteinExistence type="predicted"/>
<organism evidence="1 2">
    <name type="scientific">Actinomadura logoneensis</name>
    <dbReference type="NCBI Taxonomy" id="2293572"/>
    <lineage>
        <taxon>Bacteria</taxon>
        <taxon>Bacillati</taxon>
        <taxon>Actinomycetota</taxon>
        <taxon>Actinomycetes</taxon>
        <taxon>Streptosporangiales</taxon>
        <taxon>Thermomonosporaceae</taxon>
        <taxon>Actinomadura</taxon>
    </lineage>
</organism>
<evidence type="ECO:0000313" key="2">
    <source>
        <dbReference type="Proteomes" id="UP000261811"/>
    </source>
</evidence>
<protein>
    <submittedName>
        <fullName evidence="1">Uncharacterized protein</fullName>
    </submittedName>
</protein>
<accession>A0A372JPJ7</accession>
<reference evidence="1 2" key="1">
    <citation type="submission" date="2018-08" db="EMBL/GenBank/DDBJ databases">
        <title>Actinomadura jelena sp. nov., a novel Actinomycete isolated from soil in Chad.</title>
        <authorList>
            <person name="Shi L."/>
        </authorList>
    </citation>
    <scope>NUCLEOTIDE SEQUENCE [LARGE SCALE GENOMIC DNA]</scope>
    <source>
        <strain evidence="1 2">NEAU-G17</strain>
    </source>
</reference>
<dbReference type="RefSeq" id="WP_117357039.1">
    <property type="nucleotide sequence ID" value="NZ_QURH01000177.1"/>
</dbReference>
<keyword evidence="2" id="KW-1185">Reference proteome</keyword>
<dbReference type="OrthoDB" id="3482784at2"/>
<dbReference type="AlphaFoldDB" id="A0A372JPJ7"/>
<evidence type="ECO:0000313" key="1">
    <source>
        <dbReference type="EMBL" id="RFU41937.1"/>
    </source>
</evidence>
<sequence>MTTMKTVMSERSSAPVARLAPFTAPDEPAVAVDDLFDGDLELIVQGPEIRNDYKKIAGSSDAAKTYDTTAT</sequence>
<comment type="caution">
    <text evidence="1">The sequence shown here is derived from an EMBL/GenBank/DDBJ whole genome shotgun (WGS) entry which is preliminary data.</text>
</comment>
<name>A0A372JPJ7_9ACTN</name>
<gene>
    <name evidence="1" type="ORF">DZF91_09140</name>
</gene>